<sequence>MAAQDLVSLLPCTCLCFAFPFHTHILSALFSLSLRFRIPPAPSPIHRHDRWSLRKSHSTHAESRCPPALLACCCHCPCCSLASSSPCPLHASAAPLQAAPKHFHCYPSSHAFLATCITHIRNRRACLRRSIYSTLGPA</sequence>
<reference evidence="1" key="1">
    <citation type="journal article" date="2020" name="Stud. Mycol.">
        <title>101 Dothideomycetes genomes: a test case for predicting lifestyles and emergence of pathogens.</title>
        <authorList>
            <person name="Haridas S."/>
            <person name="Albert R."/>
            <person name="Binder M."/>
            <person name="Bloem J."/>
            <person name="Labutti K."/>
            <person name="Salamov A."/>
            <person name="Andreopoulos B."/>
            <person name="Baker S."/>
            <person name="Barry K."/>
            <person name="Bills G."/>
            <person name="Bluhm B."/>
            <person name="Cannon C."/>
            <person name="Castanera R."/>
            <person name="Culley D."/>
            <person name="Daum C."/>
            <person name="Ezra D."/>
            <person name="Gonzalez J."/>
            <person name="Henrissat B."/>
            <person name="Kuo A."/>
            <person name="Liang C."/>
            <person name="Lipzen A."/>
            <person name="Lutzoni F."/>
            <person name="Magnuson J."/>
            <person name="Mondo S."/>
            <person name="Nolan M."/>
            <person name="Ohm R."/>
            <person name="Pangilinan J."/>
            <person name="Park H.-J."/>
            <person name="Ramirez L."/>
            <person name="Alfaro M."/>
            <person name="Sun H."/>
            <person name="Tritt A."/>
            <person name="Yoshinaga Y."/>
            <person name="Zwiers L.-H."/>
            <person name="Turgeon B."/>
            <person name="Goodwin S."/>
            <person name="Spatafora J."/>
            <person name="Crous P."/>
            <person name="Grigoriev I."/>
        </authorList>
    </citation>
    <scope>NUCLEOTIDE SEQUENCE</scope>
    <source>
        <strain evidence="1">ATCC 74209</strain>
    </source>
</reference>
<proteinExistence type="predicted"/>
<accession>A0A9P4JHU4</accession>
<evidence type="ECO:0000313" key="2">
    <source>
        <dbReference type="Proteomes" id="UP000799536"/>
    </source>
</evidence>
<dbReference type="EMBL" id="ML994297">
    <property type="protein sequence ID" value="KAF2196962.1"/>
    <property type="molecule type" value="Genomic_DNA"/>
</dbReference>
<protein>
    <submittedName>
        <fullName evidence="1">Uncharacterized protein</fullName>
    </submittedName>
</protein>
<gene>
    <name evidence="1" type="ORF">GQ43DRAFT_444657</name>
</gene>
<name>A0A9P4JHU4_9PLEO</name>
<keyword evidence="2" id="KW-1185">Reference proteome</keyword>
<comment type="caution">
    <text evidence="1">The sequence shown here is derived from an EMBL/GenBank/DDBJ whole genome shotgun (WGS) entry which is preliminary data.</text>
</comment>
<dbReference type="AlphaFoldDB" id="A0A9P4JHU4"/>
<organism evidence="1 2">
    <name type="scientific">Delitschia confertaspora ATCC 74209</name>
    <dbReference type="NCBI Taxonomy" id="1513339"/>
    <lineage>
        <taxon>Eukaryota</taxon>
        <taxon>Fungi</taxon>
        <taxon>Dikarya</taxon>
        <taxon>Ascomycota</taxon>
        <taxon>Pezizomycotina</taxon>
        <taxon>Dothideomycetes</taxon>
        <taxon>Pleosporomycetidae</taxon>
        <taxon>Pleosporales</taxon>
        <taxon>Delitschiaceae</taxon>
        <taxon>Delitschia</taxon>
    </lineage>
</organism>
<evidence type="ECO:0000313" key="1">
    <source>
        <dbReference type="EMBL" id="KAF2196962.1"/>
    </source>
</evidence>
<dbReference type="Proteomes" id="UP000799536">
    <property type="component" value="Unassembled WGS sequence"/>
</dbReference>